<feature type="signal peptide" evidence="1">
    <location>
        <begin position="1"/>
        <end position="23"/>
    </location>
</feature>
<name>L8GLS3_ACACF</name>
<protein>
    <submittedName>
        <fullName evidence="2">Uncharacterized protein</fullName>
    </submittedName>
</protein>
<keyword evidence="3" id="KW-1185">Reference proteome</keyword>
<proteinExistence type="predicted"/>
<dbReference type="Proteomes" id="UP000011083">
    <property type="component" value="Unassembled WGS sequence"/>
</dbReference>
<dbReference type="VEuPathDB" id="AmoebaDB:ACA1_076420"/>
<organism evidence="2 3">
    <name type="scientific">Acanthamoeba castellanii (strain ATCC 30010 / Neff)</name>
    <dbReference type="NCBI Taxonomy" id="1257118"/>
    <lineage>
        <taxon>Eukaryota</taxon>
        <taxon>Amoebozoa</taxon>
        <taxon>Discosea</taxon>
        <taxon>Longamoebia</taxon>
        <taxon>Centramoebida</taxon>
        <taxon>Acanthamoebidae</taxon>
        <taxon>Acanthamoeba</taxon>
    </lineage>
</organism>
<dbReference type="EMBL" id="KB008074">
    <property type="protein sequence ID" value="ELR13789.1"/>
    <property type="molecule type" value="Genomic_DNA"/>
</dbReference>
<gene>
    <name evidence="2" type="ORF">ACA1_076420</name>
</gene>
<evidence type="ECO:0000313" key="2">
    <source>
        <dbReference type="EMBL" id="ELR13789.1"/>
    </source>
</evidence>
<dbReference type="GeneID" id="14914426"/>
<evidence type="ECO:0000256" key="1">
    <source>
        <dbReference type="SAM" id="SignalP"/>
    </source>
</evidence>
<evidence type="ECO:0000313" key="3">
    <source>
        <dbReference type="Proteomes" id="UP000011083"/>
    </source>
</evidence>
<dbReference type="AlphaFoldDB" id="L8GLS3"/>
<dbReference type="KEGG" id="acan:ACA1_076420"/>
<keyword evidence="1" id="KW-0732">Signal</keyword>
<feature type="chain" id="PRO_5003989873" evidence="1">
    <location>
        <begin position="24"/>
        <end position="209"/>
    </location>
</feature>
<sequence>MPGRNVVGLVLVVAVFFVASALAVPQWPLQWQSEFNFVNVSNRVLLNYGSYHFKSDGKTTQLRIDNFNCPVGDRSFFCRVIFARDTNCYLYAPERNNLCCLLVPGLLATGPNWLHNATFLGIKEYQHQKTNAWLNTPNKDIYYETLKTKTAASDPVALADSSTALEWNTFRRGAQSDSLFAMPRDGSCQKPCHFSRTVELPLVPFISAQ</sequence>
<reference evidence="2 3" key="1">
    <citation type="journal article" date="2013" name="Genome Biol.">
        <title>Genome of Acanthamoeba castellanii highlights extensive lateral gene transfer and early evolution of tyrosine kinase signaling.</title>
        <authorList>
            <person name="Clarke M."/>
            <person name="Lohan A.J."/>
            <person name="Liu B."/>
            <person name="Lagkouvardos I."/>
            <person name="Roy S."/>
            <person name="Zafar N."/>
            <person name="Bertelli C."/>
            <person name="Schilde C."/>
            <person name="Kianianmomeni A."/>
            <person name="Burglin T.R."/>
            <person name="Frech C."/>
            <person name="Turcotte B."/>
            <person name="Kopec K.O."/>
            <person name="Synnott J.M."/>
            <person name="Choo C."/>
            <person name="Paponov I."/>
            <person name="Finkler A."/>
            <person name="Soon Heng Tan C."/>
            <person name="Hutchins A.P."/>
            <person name="Weinmeier T."/>
            <person name="Rattei T."/>
            <person name="Chu J.S."/>
            <person name="Gimenez G."/>
            <person name="Irimia M."/>
            <person name="Rigden D.J."/>
            <person name="Fitzpatrick D.A."/>
            <person name="Lorenzo-Morales J."/>
            <person name="Bateman A."/>
            <person name="Chiu C.H."/>
            <person name="Tang P."/>
            <person name="Hegemann P."/>
            <person name="Fromm H."/>
            <person name="Raoult D."/>
            <person name="Greub G."/>
            <person name="Miranda-Saavedra D."/>
            <person name="Chen N."/>
            <person name="Nash P."/>
            <person name="Ginger M.L."/>
            <person name="Horn M."/>
            <person name="Schaap P."/>
            <person name="Caler L."/>
            <person name="Loftus B."/>
        </authorList>
    </citation>
    <scope>NUCLEOTIDE SEQUENCE [LARGE SCALE GENOMIC DNA]</scope>
    <source>
        <strain evidence="2 3">Neff</strain>
    </source>
</reference>
<accession>L8GLS3</accession>
<dbReference type="RefSeq" id="XP_004335802.1">
    <property type="nucleotide sequence ID" value="XM_004335754.1"/>
</dbReference>